<evidence type="ECO:0000313" key="1">
    <source>
        <dbReference type="EMBL" id="AXE19647.1"/>
    </source>
</evidence>
<dbReference type="KEGG" id="run:DR864_18850"/>
<dbReference type="AlphaFoldDB" id="A0A344TLX6"/>
<keyword evidence="2" id="KW-1185">Reference proteome</keyword>
<protein>
    <submittedName>
        <fullName evidence="1">Uncharacterized protein</fullName>
    </submittedName>
</protein>
<dbReference type="Proteomes" id="UP000251993">
    <property type="component" value="Chromosome"/>
</dbReference>
<proteinExistence type="predicted"/>
<name>A0A344TLX6_9BACT</name>
<accession>A0A344TLX6</accession>
<dbReference type="EMBL" id="CP030850">
    <property type="protein sequence ID" value="AXE19647.1"/>
    <property type="molecule type" value="Genomic_DNA"/>
</dbReference>
<gene>
    <name evidence="1" type="ORF">DR864_18850</name>
</gene>
<reference evidence="1 2" key="1">
    <citation type="submission" date="2018-07" db="EMBL/GenBank/DDBJ databases">
        <title>Genome sequencing of Runella.</title>
        <authorList>
            <person name="Baek M.-G."/>
            <person name="Yi H."/>
        </authorList>
    </citation>
    <scope>NUCLEOTIDE SEQUENCE [LARGE SCALE GENOMIC DNA]</scope>
    <source>
        <strain evidence="1 2">HYN0085</strain>
    </source>
</reference>
<organism evidence="1 2">
    <name type="scientific">Runella rosea</name>
    <dbReference type="NCBI Taxonomy" id="2259595"/>
    <lineage>
        <taxon>Bacteria</taxon>
        <taxon>Pseudomonadati</taxon>
        <taxon>Bacteroidota</taxon>
        <taxon>Cytophagia</taxon>
        <taxon>Cytophagales</taxon>
        <taxon>Spirosomataceae</taxon>
        <taxon>Runella</taxon>
    </lineage>
</organism>
<evidence type="ECO:0000313" key="2">
    <source>
        <dbReference type="Proteomes" id="UP000251993"/>
    </source>
</evidence>
<sequence>MKDNYNLFVNDRAQFVQFSEYAAYQFSIDFFQRYIDIVKSDPILKQINNALPSQKNTYTFNSTYSPILCF</sequence>